<gene>
    <name evidence="2" type="ORF">KPH14_011377</name>
</gene>
<keyword evidence="3" id="KW-1185">Reference proteome</keyword>
<evidence type="ECO:0000313" key="2">
    <source>
        <dbReference type="EMBL" id="KAK2580752.1"/>
    </source>
</evidence>
<sequence>MPAGIKIKSVSVEDLGSIVKQMINGALENTAQIAKLHQAVYEEWYFKKLAELKGSKSTETQVTLNQDPEQTQDSAGEKNNLRDKKPFFPSNISINLVVKNESARLKIRSQIFNTPINHCKFNSLMFLRDHQASTEDTNIDDKPENIVTSDGTHTDIEIIEVWNNNNNAQKRKLDKGEKYNPTKTDCKTQNNKT</sequence>
<proteinExistence type="predicted"/>
<reference evidence="2" key="1">
    <citation type="submission" date="2021-08" db="EMBL/GenBank/DDBJ databases">
        <authorList>
            <person name="Misof B."/>
            <person name="Oliver O."/>
            <person name="Podsiadlowski L."/>
            <person name="Donath A."/>
            <person name="Peters R."/>
            <person name="Mayer C."/>
            <person name="Rust J."/>
            <person name="Gunkel S."/>
            <person name="Lesny P."/>
            <person name="Martin S."/>
            <person name="Oeyen J.P."/>
            <person name="Petersen M."/>
            <person name="Panagiotis P."/>
            <person name="Wilbrandt J."/>
            <person name="Tanja T."/>
        </authorList>
    </citation>
    <scope>NUCLEOTIDE SEQUENCE</scope>
    <source>
        <strain evidence="2">GBR_01_08_01A</strain>
        <tissue evidence="2">Thorax + abdomen</tissue>
    </source>
</reference>
<feature type="compositionally biased region" description="Polar residues" evidence="1">
    <location>
        <begin position="58"/>
        <end position="74"/>
    </location>
</feature>
<dbReference type="Proteomes" id="UP001258017">
    <property type="component" value="Unassembled WGS sequence"/>
</dbReference>
<protein>
    <submittedName>
        <fullName evidence="2">Uncharacterized protein</fullName>
    </submittedName>
</protein>
<evidence type="ECO:0000256" key="1">
    <source>
        <dbReference type="SAM" id="MobiDB-lite"/>
    </source>
</evidence>
<dbReference type="EMBL" id="JAIFRP010000047">
    <property type="protein sequence ID" value="KAK2580752.1"/>
    <property type="molecule type" value="Genomic_DNA"/>
</dbReference>
<feature type="compositionally biased region" description="Basic and acidic residues" evidence="1">
    <location>
        <begin position="75"/>
        <end position="84"/>
    </location>
</feature>
<dbReference type="AlphaFoldDB" id="A0AAD9RJ72"/>
<feature type="region of interest" description="Disordered" evidence="1">
    <location>
        <begin position="58"/>
        <end position="84"/>
    </location>
</feature>
<organism evidence="2 3">
    <name type="scientific">Odynerus spinipes</name>
    <dbReference type="NCBI Taxonomy" id="1348599"/>
    <lineage>
        <taxon>Eukaryota</taxon>
        <taxon>Metazoa</taxon>
        <taxon>Ecdysozoa</taxon>
        <taxon>Arthropoda</taxon>
        <taxon>Hexapoda</taxon>
        <taxon>Insecta</taxon>
        <taxon>Pterygota</taxon>
        <taxon>Neoptera</taxon>
        <taxon>Endopterygota</taxon>
        <taxon>Hymenoptera</taxon>
        <taxon>Apocrita</taxon>
        <taxon>Aculeata</taxon>
        <taxon>Vespoidea</taxon>
        <taxon>Vespidae</taxon>
        <taxon>Eumeninae</taxon>
        <taxon>Odynerus</taxon>
    </lineage>
</organism>
<feature type="region of interest" description="Disordered" evidence="1">
    <location>
        <begin position="169"/>
        <end position="193"/>
    </location>
</feature>
<comment type="caution">
    <text evidence="2">The sequence shown here is derived from an EMBL/GenBank/DDBJ whole genome shotgun (WGS) entry which is preliminary data.</text>
</comment>
<accession>A0AAD9RJ72</accession>
<feature type="compositionally biased region" description="Basic and acidic residues" evidence="1">
    <location>
        <begin position="174"/>
        <end position="186"/>
    </location>
</feature>
<name>A0AAD9RJ72_9HYME</name>
<reference evidence="2" key="2">
    <citation type="journal article" date="2023" name="Commun. Biol.">
        <title>Intrasexual cuticular hydrocarbon dimorphism in a wasp sheds light on hydrocarbon biosynthesis genes in Hymenoptera.</title>
        <authorList>
            <person name="Moris V.C."/>
            <person name="Podsiadlowski L."/>
            <person name="Martin S."/>
            <person name="Oeyen J.P."/>
            <person name="Donath A."/>
            <person name="Petersen M."/>
            <person name="Wilbrandt J."/>
            <person name="Misof B."/>
            <person name="Liedtke D."/>
            <person name="Thamm M."/>
            <person name="Scheiner R."/>
            <person name="Schmitt T."/>
            <person name="Niehuis O."/>
        </authorList>
    </citation>
    <scope>NUCLEOTIDE SEQUENCE</scope>
    <source>
        <strain evidence="2">GBR_01_08_01A</strain>
    </source>
</reference>
<evidence type="ECO:0000313" key="3">
    <source>
        <dbReference type="Proteomes" id="UP001258017"/>
    </source>
</evidence>